<proteinExistence type="inferred from homology"/>
<name>A0A174TUP4_9CLOT</name>
<evidence type="ECO:0000256" key="7">
    <source>
        <dbReference type="ARBA" id="ARBA00022898"/>
    </source>
</evidence>
<dbReference type="AlphaFoldDB" id="A0A174TUP4"/>
<dbReference type="Proteomes" id="UP000092714">
    <property type="component" value="Unassembled WGS sequence"/>
</dbReference>
<dbReference type="OrthoDB" id="9808024at2"/>
<dbReference type="Gene3D" id="3.40.50.1100">
    <property type="match status" value="2"/>
</dbReference>
<evidence type="ECO:0000256" key="9">
    <source>
        <dbReference type="ARBA" id="ARBA00047931"/>
    </source>
</evidence>
<evidence type="ECO:0000256" key="8">
    <source>
        <dbReference type="ARBA" id="ARBA00023192"/>
    </source>
</evidence>
<dbReference type="GO" id="GO:0004124">
    <property type="term" value="F:cysteine synthase activity"/>
    <property type="evidence" value="ECO:0007669"/>
    <property type="project" value="UniProtKB-EC"/>
</dbReference>
<dbReference type="PANTHER" id="PTHR10314">
    <property type="entry name" value="CYSTATHIONINE BETA-SYNTHASE"/>
    <property type="match status" value="1"/>
</dbReference>
<comment type="similarity">
    <text evidence="3">Belongs to the cysteine synthase/cystathionine beta-synthase family.</text>
</comment>
<dbReference type="eggNOG" id="COG0031">
    <property type="taxonomic scope" value="Bacteria"/>
</dbReference>
<evidence type="ECO:0000313" key="11">
    <source>
        <dbReference type="EMBL" id="OBY11050.1"/>
    </source>
</evidence>
<comment type="pathway">
    <text evidence="2">Amino-acid biosynthesis; L-cysteine biosynthesis.</text>
</comment>
<evidence type="ECO:0000256" key="6">
    <source>
        <dbReference type="ARBA" id="ARBA00022679"/>
    </source>
</evidence>
<evidence type="ECO:0000256" key="2">
    <source>
        <dbReference type="ARBA" id="ARBA00004895"/>
    </source>
</evidence>
<feature type="domain" description="Tryptophan synthase beta chain-like PALP" evidence="10">
    <location>
        <begin position="12"/>
        <end position="301"/>
    </location>
</feature>
<sequence>MLNIHSKLKSLEKLIGNTPLVEITCIYNGKEIKIYSKLEYYNYTGSIKDRMALHIIKKSYENKELNPNDTIIEATSGNTGISFSSIGTYLGHNVVIYMPDWMSDERKKLLRGFGSEINLVSKEDGGFLKCISITEEIAKNNKNVFLPKQFSNKYNTEAHYCSTGPEILNILKKHNLTPSAFIAGVGTGGTVMGIGTYLKKHNPNIKIYPLEPSNSPTLSTGTQVNDHRIQGIVDEFIPPILDFSKVNDVIGVNDGDAILMAQKLSKTLGLGVGISSGANFLGAIKAYELSQKKNPVIVTVFADDNKKYLSTDLCNIEPEKDCYISKNIELIKFKTL</sequence>
<dbReference type="FunFam" id="3.40.50.1100:FF:000006">
    <property type="entry name" value="Cysteine synthase"/>
    <property type="match status" value="1"/>
</dbReference>
<dbReference type="Pfam" id="PF00291">
    <property type="entry name" value="PALP"/>
    <property type="match status" value="1"/>
</dbReference>
<reference evidence="11 12" key="1">
    <citation type="submission" date="2016-06" db="EMBL/GenBank/DDBJ databases">
        <authorList>
            <person name="Kjaerup R.B."/>
            <person name="Dalgaard T.S."/>
            <person name="Juul-Madsen H.R."/>
        </authorList>
    </citation>
    <scope>NUCLEOTIDE SEQUENCE [LARGE SCALE GENOMIC DNA]</scope>
    <source>
        <strain evidence="11 12">373-A1</strain>
    </source>
</reference>
<dbReference type="InterPro" id="IPR050214">
    <property type="entry name" value="Cys_Synth/Cystath_Beta-Synth"/>
</dbReference>
<evidence type="ECO:0000256" key="1">
    <source>
        <dbReference type="ARBA" id="ARBA00001933"/>
    </source>
</evidence>
<dbReference type="EMBL" id="MAPZ01000017">
    <property type="protein sequence ID" value="OBY11050.1"/>
    <property type="molecule type" value="Genomic_DNA"/>
</dbReference>
<dbReference type="EC" id="2.5.1.47" evidence="4"/>
<keyword evidence="5" id="KW-0028">Amino-acid biosynthesis</keyword>
<keyword evidence="12" id="KW-1185">Reference proteome</keyword>
<dbReference type="CDD" id="cd01561">
    <property type="entry name" value="CBS_like"/>
    <property type="match status" value="1"/>
</dbReference>
<dbReference type="RefSeq" id="WP_055183977.1">
    <property type="nucleotide sequence ID" value="NZ_CAXSZC010000005.1"/>
</dbReference>
<dbReference type="InterPro" id="IPR036052">
    <property type="entry name" value="TrpB-like_PALP_sf"/>
</dbReference>
<keyword evidence="8" id="KW-0198">Cysteine biosynthesis</keyword>
<evidence type="ECO:0000259" key="10">
    <source>
        <dbReference type="Pfam" id="PF00291"/>
    </source>
</evidence>
<organism evidence="11 12">
    <name type="scientific">Clostridium paraputrificum</name>
    <dbReference type="NCBI Taxonomy" id="29363"/>
    <lineage>
        <taxon>Bacteria</taxon>
        <taxon>Bacillati</taxon>
        <taxon>Bacillota</taxon>
        <taxon>Clostridia</taxon>
        <taxon>Eubacteriales</taxon>
        <taxon>Clostridiaceae</taxon>
        <taxon>Clostridium</taxon>
    </lineage>
</organism>
<dbReference type="SUPFAM" id="SSF53686">
    <property type="entry name" value="Tryptophan synthase beta subunit-like PLP-dependent enzymes"/>
    <property type="match status" value="1"/>
</dbReference>
<comment type="cofactor">
    <cofactor evidence="1">
        <name>pyridoxal 5'-phosphate</name>
        <dbReference type="ChEBI" id="CHEBI:597326"/>
    </cofactor>
</comment>
<evidence type="ECO:0000256" key="4">
    <source>
        <dbReference type="ARBA" id="ARBA00012681"/>
    </source>
</evidence>
<gene>
    <name evidence="11" type="ORF">CP373A1_07805</name>
</gene>
<evidence type="ECO:0000256" key="3">
    <source>
        <dbReference type="ARBA" id="ARBA00007103"/>
    </source>
</evidence>
<evidence type="ECO:0000256" key="5">
    <source>
        <dbReference type="ARBA" id="ARBA00022605"/>
    </source>
</evidence>
<accession>A0A174TUP4</accession>
<protein>
    <recommendedName>
        <fullName evidence="4">cysteine synthase</fullName>
        <ecNumber evidence="4">2.5.1.47</ecNumber>
    </recommendedName>
</protein>
<evidence type="ECO:0000313" key="12">
    <source>
        <dbReference type="Proteomes" id="UP000092714"/>
    </source>
</evidence>
<comment type="catalytic activity">
    <reaction evidence="9">
        <text>O-acetyl-L-serine + hydrogen sulfide = L-cysteine + acetate</text>
        <dbReference type="Rhea" id="RHEA:14829"/>
        <dbReference type="ChEBI" id="CHEBI:29919"/>
        <dbReference type="ChEBI" id="CHEBI:30089"/>
        <dbReference type="ChEBI" id="CHEBI:35235"/>
        <dbReference type="ChEBI" id="CHEBI:58340"/>
        <dbReference type="EC" id="2.5.1.47"/>
    </reaction>
</comment>
<dbReference type="InterPro" id="IPR001926">
    <property type="entry name" value="TrpB-like_PALP"/>
</dbReference>
<keyword evidence="7" id="KW-0663">Pyridoxal phosphate</keyword>
<comment type="caution">
    <text evidence="11">The sequence shown here is derived from an EMBL/GenBank/DDBJ whole genome shotgun (WGS) entry which is preliminary data.</text>
</comment>
<keyword evidence="6" id="KW-0808">Transferase</keyword>